<dbReference type="PANTHER" id="PTHR11439">
    <property type="entry name" value="GAG-POL-RELATED RETROTRANSPOSON"/>
    <property type="match status" value="1"/>
</dbReference>
<dbReference type="InterPro" id="IPR013103">
    <property type="entry name" value="RVT_2"/>
</dbReference>
<organism evidence="4">
    <name type="scientific">Tanacetum cinerariifolium</name>
    <name type="common">Dalmatian daisy</name>
    <name type="synonym">Chrysanthemum cinerariifolium</name>
    <dbReference type="NCBI Taxonomy" id="118510"/>
    <lineage>
        <taxon>Eukaryota</taxon>
        <taxon>Viridiplantae</taxon>
        <taxon>Streptophyta</taxon>
        <taxon>Embryophyta</taxon>
        <taxon>Tracheophyta</taxon>
        <taxon>Spermatophyta</taxon>
        <taxon>Magnoliopsida</taxon>
        <taxon>eudicotyledons</taxon>
        <taxon>Gunneridae</taxon>
        <taxon>Pentapetalae</taxon>
        <taxon>asterids</taxon>
        <taxon>campanulids</taxon>
        <taxon>Asterales</taxon>
        <taxon>Asteraceae</taxon>
        <taxon>Asteroideae</taxon>
        <taxon>Anthemideae</taxon>
        <taxon>Anthemidinae</taxon>
        <taxon>Tanacetum</taxon>
    </lineage>
</organism>
<evidence type="ECO:0000256" key="1">
    <source>
        <dbReference type="SAM" id="MobiDB-lite"/>
    </source>
</evidence>
<reference evidence="4" key="1">
    <citation type="journal article" date="2019" name="Sci. Rep.">
        <title>Draft genome of Tanacetum cinerariifolium, the natural source of mosquito coil.</title>
        <authorList>
            <person name="Yamashiro T."/>
            <person name="Shiraishi A."/>
            <person name="Satake H."/>
            <person name="Nakayama K."/>
        </authorList>
    </citation>
    <scope>NUCLEOTIDE SEQUENCE</scope>
</reference>
<dbReference type="Pfam" id="PF07727">
    <property type="entry name" value="RVT_2"/>
    <property type="match status" value="1"/>
</dbReference>
<feature type="domain" description="Reverse transcriptase Ty1/copia-type" evidence="2">
    <location>
        <begin position="429"/>
        <end position="560"/>
    </location>
</feature>
<feature type="compositionally biased region" description="Basic and acidic residues" evidence="1">
    <location>
        <begin position="1093"/>
        <end position="1107"/>
    </location>
</feature>
<dbReference type="Pfam" id="PF13976">
    <property type="entry name" value="gag_pre-integrs"/>
    <property type="match status" value="1"/>
</dbReference>
<dbReference type="InterPro" id="IPR025724">
    <property type="entry name" value="GAG-pre-integrase_dom"/>
</dbReference>
<accession>A0A6L2LNU2</accession>
<dbReference type="SUPFAM" id="SSF53098">
    <property type="entry name" value="Ribonuclease H-like"/>
    <property type="match status" value="1"/>
</dbReference>
<proteinExistence type="predicted"/>
<feature type="region of interest" description="Disordered" evidence="1">
    <location>
        <begin position="865"/>
        <end position="893"/>
    </location>
</feature>
<feature type="compositionally biased region" description="Polar residues" evidence="1">
    <location>
        <begin position="378"/>
        <end position="392"/>
    </location>
</feature>
<dbReference type="PANTHER" id="PTHR11439:SF509">
    <property type="entry name" value="RNA-DIRECTED DNA POLYMERASE"/>
    <property type="match status" value="1"/>
</dbReference>
<comment type="caution">
    <text evidence="4">The sequence shown here is derived from an EMBL/GenBank/DDBJ whole genome shotgun (WGS) entry which is preliminary data.</text>
</comment>
<protein>
    <submittedName>
        <fullName evidence="4">Retrovirus-related Pol polyprotein from transposon TNT 1-94</fullName>
    </submittedName>
</protein>
<evidence type="ECO:0000259" key="3">
    <source>
        <dbReference type="Pfam" id="PF13976"/>
    </source>
</evidence>
<name>A0A6L2LNU2_TANCI</name>
<feature type="domain" description="GAG-pre-integrase" evidence="3">
    <location>
        <begin position="211"/>
        <end position="283"/>
    </location>
</feature>
<evidence type="ECO:0000313" key="4">
    <source>
        <dbReference type="EMBL" id="GEU62860.1"/>
    </source>
</evidence>
<dbReference type="EMBL" id="BKCJ010004747">
    <property type="protein sequence ID" value="GEU62860.1"/>
    <property type="molecule type" value="Genomic_DNA"/>
</dbReference>
<gene>
    <name evidence="4" type="ORF">Tci_034838</name>
</gene>
<feature type="region of interest" description="Disordered" evidence="1">
    <location>
        <begin position="1072"/>
        <end position="1131"/>
    </location>
</feature>
<sequence length="1328" mass="151506">MLNANSKLLFVKCNGCTLYDNHDLCVLNAVTARVKSKSVKKNSKIKVWKQSRKVFTNIRYTWKPNGRTFTIVGNVCPLTKITTTTEVPSRKPIAVDTDTPKPVVTLVYSRKPRKSKSNDPVSKYKLTNFVNKFLGTVKFENDHVAKIMGYGDYQIGNVTISRVYYIEGLGHNLLSVRQFCNSALEVSFRQHTCFIRNLDGVNLLSESQGNNLYTMSLGDMMASSPICILLKASKTKSWLWHQRLSHLNFGAINHLARQSLVRGLLKLKFEKDHLCSTCAMGKSKKKPHKPKSKDTNQEKLYILHMDLCRPMRVVGISHETSVARSPQQNCVVERRNRTLIEAAPNPKVIALIAEVVALKPATLTGSLYTTTDNHDAPSPSNSQTTPETQSPIIPNDVEEDNHDLDIAHMNNDLFFAIQEELNKFECLGVWELVPRPNKVMVITLKWIYKVKLDELGSILKNEALLVDCGYHQEEEIDFEEPFALVSILEAIRIFLAYATHMNMFVYQINVTTAFLNGNLREEVYVSQSEGFVDPDNLNHVYKPKKALYVLKQALCTCFNSCDPVDTPMVEKSKLDEDAEGKLLIHHIIARPTERHLHAVKRIFQYLKGTVNQGLWYLKNSLIALTTFVDADHAGCQDTNHSTSGSMQFLGDRLVSIMSIIKEHQQALDDALVLREQHLRIGNSNYRLSTIFKLKEPTFLVALDVLSLTPFYQAFLISASVPAIYMHEFWATATYQKHHIKFKMNKKSYSFDLETFRDRFQIYPKILGQKFVDPPFEEEILTFLSYFRYPSNIKTLSEAIPKPKYVHRSVKEKTKQAPKASSSKRIKSVAKVTKLGKKNQIAKGLENLSEIALSAAEQLKLAIKRSKTQLHSSQPSDSFDPRVQTPSHIETTNDEDNDEEIQFVNVKGDELDEEETNKEDKRSELYRDVTITTIAELPLLSATTLPLPPIPLITHLQQILVPAPVTGPSSSLQDVPNFGSLFRVDHRLKTLEIDFLEFKQINQFAETSHTVAANLSELELKKILKDKMESNKSIHRSDEQKNLYKALVEAYKSEKIILDTYGDTVTLKRRCDDEDKDEEAFAESNQGYKRRRAGKELESTNAPKDKTFKTTCKTTEGSKSHHKSAQAKEPMHTTKNLEEPTHQEFEIGGQQNPHDLRNPLPLIPNSRGRQVIPFAHFINNDLEYLSGGVSSRKYATLVTKTKAADYEHIKWIKDLVPNTMWSHVLVSYDKDDDKLYTFKEGDFNRLRIQDIEDMLLLLVQGKLTNLTVEERLAFNVFLQMFTRSIVIQRRVEDLQLGVESYQKKLNLIKPDTYISYLKRKEAYTAYSNP</sequence>
<evidence type="ECO:0000259" key="2">
    <source>
        <dbReference type="Pfam" id="PF07727"/>
    </source>
</evidence>
<dbReference type="InterPro" id="IPR012337">
    <property type="entry name" value="RNaseH-like_sf"/>
</dbReference>
<feature type="region of interest" description="Disordered" evidence="1">
    <location>
        <begin position="368"/>
        <end position="397"/>
    </location>
</feature>